<keyword evidence="4 6" id="KW-0472">Membrane</keyword>
<evidence type="ECO:0000256" key="1">
    <source>
        <dbReference type="ARBA" id="ARBA00022475"/>
    </source>
</evidence>
<keyword evidence="3 6" id="KW-1133">Transmembrane helix</keyword>
<accession>A0AAJ1SWA4</accession>
<evidence type="ECO:0000259" key="7">
    <source>
        <dbReference type="Pfam" id="PF06305"/>
    </source>
</evidence>
<protein>
    <submittedName>
        <fullName evidence="8">Integral membrane protein</fullName>
    </submittedName>
</protein>
<feature type="domain" description="Lipopolysaccharide assembly protein A" evidence="7">
    <location>
        <begin position="95"/>
        <end position="147"/>
    </location>
</feature>
<dbReference type="RefSeq" id="WP_307358661.1">
    <property type="nucleotide sequence ID" value="NZ_JAUSTB010000004.1"/>
</dbReference>
<keyword evidence="9" id="KW-1185">Reference proteome</keyword>
<dbReference type="GO" id="GO:0005886">
    <property type="term" value="C:plasma membrane"/>
    <property type="evidence" value="ECO:0007669"/>
    <property type="project" value="InterPro"/>
</dbReference>
<feature type="transmembrane region" description="Helical" evidence="6">
    <location>
        <begin position="114"/>
        <end position="137"/>
    </location>
</feature>
<dbReference type="EMBL" id="JAUSTB010000004">
    <property type="protein sequence ID" value="MDQ0145668.1"/>
    <property type="molecule type" value="Genomic_DNA"/>
</dbReference>
<name>A0AAJ1SWA4_9MICC</name>
<keyword evidence="2 6" id="KW-0812">Transmembrane</keyword>
<dbReference type="Proteomes" id="UP001239267">
    <property type="component" value="Unassembled WGS sequence"/>
</dbReference>
<dbReference type="InterPro" id="IPR010445">
    <property type="entry name" value="LapA_dom"/>
</dbReference>
<evidence type="ECO:0000256" key="5">
    <source>
        <dbReference type="SAM" id="MobiDB-lite"/>
    </source>
</evidence>
<comment type="caution">
    <text evidence="8">The sequence shown here is derived from an EMBL/GenBank/DDBJ whole genome shotgun (WGS) entry which is preliminary data.</text>
</comment>
<organism evidence="8 9">
    <name type="scientific">Pseudarthrobacter niigatensis</name>
    <dbReference type="NCBI Taxonomy" id="369935"/>
    <lineage>
        <taxon>Bacteria</taxon>
        <taxon>Bacillati</taxon>
        <taxon>Actinomycetota</taxon>
        <taxon>Actinomycetes</taxon>
        <taxon>Micrococcales</taxon>
        <taxon>Micrococcaceae</taxon>
        <taxon>Pseudarthrobacter</taxon>
    </lineage>
</organism>
<evidence type="ECO:0000256" key="2">
    <source>
        <dbReference type="ARBA" id="ARBA00022692"/>
    </source>
</evidence>
<dbReference type="Pfam" id="PF06305">
    <property type="entry name" value="LapA_dom"/>
    <property type="match status" value="1"/>
</dbReference>
<gene>
    <name evidence="8" type="ORF">J2T23_001560</name>
</gene>
<proteinExistence type="predicted"/>
<evidence type="ECO:0000256" key="4">
    <source>
        <dbReference type="ARBA" id="ARBA00023136"/>
    </source>
</evidence>
<evidence type="ECO:0000256" key="6">
    <source>
        <dbReference type="SAM" id="Phobius"/>
    </source>
</evidence>
<evidence type="ECO:0000256" key="3">
    <source>
        <dbReference type="ARBA" id="ARBA00022989"/>
    </source>
</evidence>
<feature type="region of interest" description="Disordered" evidence="5">
    <location>
        <begin position="1"/>
        <end position="67"/>
    </location>
</feature>
<reference evidence="8 9" key="1">
    <citation type="submission" date="2023-07" db="EMBL/GenBank/DDBJ databases">
        <title>Sorghum-associated microbial communities from plants grown in Nebraska, USA.</title>
        <authorList>
            <person name="Schachtman D."/>
        </authorList>
    </citation>
    <scope>NUCLEOTIDE SEQUENCE [LARGE SCALE GENOMIC DNA]</scope>
    <source>
        <strain evidence="8 9">DS1001</strain>
    </source>
</reference>
<dbReference type="AlphaFoldDB" id="A0AAJ1SWA4"/>
<evidence type="ECO:0000313" key="8">
    <source>
        <dbReference type="EMBL" id="MDQ0145668.1"/>
    </source>
</evidence>
<evidence type="ECO:0000313" key="9">
    <source>
        <dbReference type="Proteomes" id="UP001239267"/>
    </source>
</evidence>
<keyword evidence="1" id="KW-1003">Cell membrane</keyword>
<sequence length="152" mass="15604">MSAGQYTPGPDRTPEREATTPPANPAQPSGDRAASLGGAPSYPTREPGTPATGTSATTAPGGATPERKVTRAGVIWAAVVAALALLILLIVFILQNQEQALVKFLGFEGSVPLGMALFIAAVTGGVLVAVAGGVRILQLRSNAHRARVRQRK</sequence>
<feature type="transmembrane region" description="Helical" evidence="6">
    <location>
        <begin position="74"/>
        <end position="94"/>
    </location>
</feature>
<feature type="compositionally biased region" description="Low complexity" evidence="5">
    <location>
        <begin position="47"/>
        <end position="64"/>
    </location>
</feature>